<evidence type="ECO:0000256" key="1">
    <source>
        <dbReference type="ARBA" id="ARBA00004127"/>
    </source>
</evidence>
<evidence type="ECO:0000256" key="4">
    <source>
        <dbReference type="ARBA" id="ARBA00023136"/>
    </source>
</evidence>
<evidence type="ECO:0000256" key="3">
    <source>
        <dbReference type="ARBA" id="ARBA00022989"/>
    </source>
</evidence>
<dbReference type="RefSeq" id="WP_311411062.1">
    <property type="nucleotide sequence ID" value="NZ_JAVRFL010000007.1"/>
</dbReference>
<evidence type="ECO:0000256" key="6">
    <source>
        <dbReference type="SAM" id="Phobius"/>
    </source>
</evidence>
<dbReference type="Pfam" id="PF02656">
    <property type="entry name" value="DUF202"/>
    <property type="match status" value="1"/>
</dbReference>
<feature type="compositionally biased region" description="Basic and acidic residues" evidence="5">
    <location>
        <begin position="1"/>
        <end position="12"/>
    </location>
</feature>
<name>A0ABU2WSK6_9ACTN</name>
<sequence length="135" mass="13407">MSRAAAPRDGDRPASAGPPGTPPRLDGDPGLQLERTMLAWRRTAAAFLVAGAVGARLLTPLLGGWAYPAVAAPALCVGALALARCVPPRRTTSPPVPATVVPRAGWMAGVAGLTCLLGLAAAAAVLTAATPSSIP</sequence>
<keyword evidence="9" id="KW-1185">Reference proteome</keyword>
<keyword evidence="2 6" id="KW-0812">Transmembrane</keyword>
<feature type="domain" description="DUF202" evidence="7">
    <location>
        <begin position="28"/>
        <end position="83"/>
    </location>
</feature>
<keyword evidence="4 6" id="KW-0472">Membrane</keyword>
<feature type="transmembrane region" description="Helical" evidence="6">
    <location>
        <begin position="39"/>
        <end position="59"/>
    </location>
</feature>
<protein>
    <submittedName>
        <fullName evidence="8">DUF202 domain-containing protein</fullName>
    </submittedName>
</protein>
<feature type="region of interest" description="Disordered" evidence="5">
    <location>
        <begin position="1"/>
        <end position="29"/>
    </location>
</feature>
<evidence type="ECO:0000256" key="5">
    <source>
        <dbReference type="SAM" id="MobiDB-lite"/>
    </source>
</evidence>
<evidence type="ECO:0000256" key="2">
    <source>
        <dbReference type="ARBA" id="ARBA00022692"/>
    </source>
</evidence>
<comment type="caution">
    <text evidence="8">The sequence shown here is derived from an EMBL/GenBank/DDBJ whole genome shotgun (WGS) entry which is preliminary data.</text>
</comment>
<dbReference type="InterPro" id="IPR003807">
    <property type="entry name" value="DUF202"/>
</dbReference>
<dbReference type="EMBL" id="JAVRFL010000007">
    <property type="protein sequence ID" value="MDT0528871.1"/>
    <property type="molecule type" value="Genomic_DNA"/>
</dbReference>
<comment type="subcellular location">
    <subcellularLocation>
        <location evidence="1">Endomembrane system</location>
        <topology evidence="1">Multi-pass membrane protein</topology>
    </subcellularLocation>
</comment>
<feature type="transmembrane region" description="Helical" evidence="6">
    <location>
        <begin position="104"/>
        <end position="129"/>
    </location>
</feature>
<evidence type="ECO:0000259" key="7">
    <source>
        <dbReference type="Pfam" id="PF02656"/>
    </source>
</evidence>
<organism evidence="8 9">
    <name type="scientific">Micromonospora reichwaldensis</name>
    <dbReference type="NCBI Taxonomy" id="3075516"/>
    <lineage>
        <taxon>Bacteria</taxon>
        <taxon>Bacillati</taxon>
        <taxon>Actinomycetota</taxon>
        <taxon>Actinomycetes</taxon>
        <taxon>Micromonosporales</taxon>
        <taxon>Micromonosporaceae</taxon>
        <taxon>Micromonospora</taxon>
    </lineage>
</organism>
<evidence type="ECO:0000313" key="8">
    <source>
        <dbReference type="EMBL" id="MDT0528871.1"/>
    </source>
</evidence>
<keyword evidence="3 6" id="KW-1133">Transmembrane helix</keyword>
<dbReference type="Proteomes" id="UP001180973">
    <property type="component" value="Unassembled WGS sequence"/>
</dbReference>
<evidence type="ECO:0000313" key="9">
    <source>
        <dbReference type="Proteomes" id="UP001180973"/>
    </source>
</evidence>
<reference evidence="8" key="1">
    <citation type="submission" date="2023-09" db="EMBL/GenBank/DDBJ databases">
        <title>30 novel species of actinomycetes from the DSMZ collection.</title>
        <authorList>
            <person name="Nouioui I."/>
        </authorList>
    </citation>
    <scope>NUCLEOTIDE SEQUENCE</scope>
    <source>
        <strain evidence="8">DSM 115977</strain>
    </source>
</reference>
<proteinExistence type="predicted"/>
<accession>A0ABU2WSK6</accession>
<gene>
    <name evidence="8" type="ORF">RM555_07695</name>
</gene>